<dbReference type="InterPro" id="IPR001584">
    <property type="entry name" value="Integrase_cat-core"/>
</dbReference>
<keyword evidence="5" id="KW-1185">Reference proteome</keyword>
<dbReference type="InterPro" id="IPR036397">
    <property type="entry name" value="RNaseH_sf"/>
</dbReference>
<sequence>MILLLRAVLARGVDRLLHLVRYSTLPWVIVLMQCRSFLPSPKRIRSPETAMDLEDCLEDRFEPYIPREVGFRVDFEDESSEPSRSRGVDLVMDVDVVRSDRIKIDLEIQTDIDECFAYADALRDRGIDARVVVEAVDREESETVTHPEMPNTRSGASRLREAVKRANAIDGWQILRLCAALEIEWRKTEMEEMEMQEMEMEKNVALIGGTPRERLGMKRLLPLVGADTYDVDGLRCFIQGNNFRKWKLNCELTVKGNEMTVPTLKVLGVDFVVTRIFQDVIRISNQLIDKKLQGYAARSVEGKRMMESNSRDNRGQQPPFKRVCKPYLDRFLIVFIDDILIYSKSRKEHEGHLRLILKLLKEEKLTAKFLKCEFWLSKVQFLGHVIDSEGIHVDPAKIKSIKDWASPNTPTEICRFLGLAGYYRRFIKGFSKITRHMTKLTQKNVEAAFKLLKQKLYSEPILALPEGSENFVILHFGDLRALIMHESHKSKYSVHPGSDKIYQDLKKLYWLPNMKVEISTYIPRWKWENIIMDFVTKLPKTATGQDTIWVIVDRLIKSAHFLPMREDATLEKLTRQYLKEIVSKHGVPISIISDRDGKFTSHFWKSLNKALGTRIDMSTAYHPEIYGQSERTIQTLEDMLRACVLKFGKASTLSVGLKLEIVSSLAHISSTRQLRRLFKLRAISKSPVIVKRGMPTYDGTKRGPEFIGAVKTVSLRIERSTRSFLEFAPMSSENGVITPAPNPSPNSSFSLLSVLGRERLTGPNYMDWMRNLRFTLRYENKEYVLDEQIPIIDNDSTQEEIEAHQKHYDDANTVSCIMASFMSPEMQKTFENTWAYEMNQQLKEMFKAKASKECLNVVKSLMPCKPKPRASIYAFVLEMKGYFDRLESLNMVFDAELSINIILSGLPADYNQFGKATQGKYDRGSKRKVESEIAPTSDPKEAVCFYCNTKGHWKRSCPKYLKDLKDENILRTYKRSKGSSVLLLQHKGALEA</sequence>
<evidence type="ECO:0000259" key="3">
    <source>
        <dbReference type="PROSITE" id="PS50994"/>
    </source>
</evidence>
<keyword evidence="1" id="KW-0862">Zinc</keyword>
<dbReference type="PROSITE" id="PS50994">
    <property type="entry name" value="INTEGRASE"/>
    <property type="match status" value="1"/>
</dbReference>
<accession>A0ABQ5FT34</accession>
<dbReference type="SUPFAM" id="SSF53098">
    <property type="entry name" value="Ribonuclease H-like"/>
    <property type="match status" value="1"/>
</dbReference>
<dbReference type="SUPFAM" id="SSF57756">
    <property type="entry name" value="Retrovirus zinc finger-like domains"/>
    <property type="match status" value="1"/>
</dbReference>
<gene>
    <name evidence="4" type="ORF">Tco_1017864</name>
</gene>
<dbReference type="Gene3D" id="3.30.420.10">
    <property type="entry name" value="Ribonuclease H-like superfamily/Ribonuclease H"/>
    <property type="match status" value="1"/>
</dbReference>
<dbReference type="GO" id="GO:0003964">
    <property type="term" value="F:RNA-directed DNA polymerase activity"/>
    <property type="evidence" value="ECO:0007669"/>
    <property type="project" value="UniProtKB-KW"/>
</dbReference>
<dbReference type="Pfam" id="PF14223">
    <property type="entry name" value="Retrotran_gag_2"/>
    <property type="match status" value="1"/>
</dbReference>
<reference evidence="4" key="2">
    <citation type="submission" date="2022-01" db="EMBL/GenBank/DDBJ databases">
        <authorList>
            <person name="Yamashiro T."/>
            <person name="Shiraishi A."/>
            <person name="Satake H."/>
            <person name="Nakayama K."/>
        </authorList>
    </citation>
    <scope>NUCLEOTIDE SEQUENCE</scope>
</reference>
<evidence type="ECO:0000313" key="4">
    <source>
        <dbReference type="EMBL" id="GJT66384.1"/>
    </source>
</evidence>
<dbReference type="Gene3D" id="4.10.60.10">
    <property type="entry name" value="Zinc finger, CCHC-type"/>
    <property type="match status" value="1"/>
</dbReference>
<dbReference type="SUPFAM" id="SSF56672">
    <property type="entry name" value="DNA/RNA polymerases"/>
    <property type="match status" value="1"/>
</dbReference>
<evidence type="ECO:0000256" key="1">
    <source>
        <dbReference type="PROSITE-ProRule" id="PRU00047"/>
    </source>
</evidence>
<dbReference type="InterPro" id="IPR036875">
    <property type="entry name" value="Znf_CCHC_sf"/>
</dbReference>
<proteinExistence type="predicted"/>
<dbReference type="InterPro" id="IPR000477">
    <property type="entry name" value="RT_dom"/>
</dbReference>
<dbReference type="InterPro" id="IPR043128">
    <property type="entry name" value="Rev_trsase/Diguanyl_cyclase"/>
</dbReference>
<keyword evidence="1" id="KW-0479">Metal-binding</keyword>
<evidence type="ECO:0000259" key="2">
    <source>
        <dbReference type="PROSITE" id="PS50158"/>
    </source>
</evidence>
<keyword evidence="4" id="KW-0548">Nucleotidyltransferase</keyword>
<keyword evidence="1" id="KW-0863">Zinc-finger</keyword>
<dbReference type="InterPro" id="IPR001878">
    <property type="entry name" value="Znf_CCHC"/>
</dbReference>
<keyword evidence="4" id="KW-0808">Transferase</keyword>
<comment type="caution">
    <text evidence="4">The sequence shown here is derived from an EMBL/GenBank/DDBJ whole genome shotgun (WGS) entry which is preliminary data.</text>
</comment>
<organism evidence="4 5">
    <name type="scientific">Tanacetum coccineum</name>
    <dbReference type="NCBI Taxonomy" id="301880"/>
    <lineage>
        <taxon>Eukaryota</taxon>
        <taxon>Viridiplantae</taxon>
        <taxon>Streptophyta</taxon>
        <taxon>Embryophyta</taxon>
        <taxon>Tracheophyta</taxon>
        <taxon>Spermatophyta</taxon>
        <taxon>Magnoliopsida</taxon>
        <taxon>eudicotyledons</taxon>
        <taxon>Gunneridae</taxon>
        <taxon>Pentapetalae</taxon>
        <taxon>asterids</taxon>
        <taxon>campanulids</taxon>
        <taxon>Asterales</taxon>
        <taxon>Asteraceae</taxon>
        <taxon>Asteroideae</taxon>
        <taxon>Anthemideae</taxon>
        <taxon>Anthemidinae</taxon>
        <taxon>Tanacetum</taxon>
    </lineage>
</organism>
<feature type="domain" description="Integrase catalytic" evidence="3">
    <location>
        <begin position="519"/>
        <end position="695"/>
    </location>
</feature>
<dbReference type="InterPro" id="IPR043502">
    <property type="entry name" value="DNA/RNA_pol_sf"/>
</dbReference>
<dbReference type="InterPro" id="IPR041588">
    <property type="entry name" value="Integrase_H2C2"/>
</dbReference>
<evidence type="ECO:0000313" key="5">
    <source>
        <dbReference type="Proteomes" id="UP001151760"/>
    </source>
</evidence>
<dbReference type="SMART" id="SM00343">
    <property type="entry name" value="ZnF_C2HC"/>
    <property type="match status" value="1"/>
</dbReference>
<dbReference type="Pfam" id="PF17921">
    <property type="entry name" value="Integrase_H2C2"/>
    <property type="match status" value="1"/>
</dbReference>
<keyword evidence="4" id="KW-0695">RNA-directed DNA polymerase</keyword>
<dbReference type="PANTHER" id="PTHR37984:SF5">
    <property type="entry name" value="PROTEIN NYNRIN-LIKE"/>
    <property type="match status" value="1"/>
</dbReference>
<dbReference type="Pfam" id="PF00078">
    <property type="entry name" value="RVT_1"/>
    <property type="match status" value="1"/>
</dbReference>
<feature type="domain" description="CCHC-type" evidence="2">
    <location>
        <begin position="944"/>
        <end position="959"/>
    </location>
</feature>
<dbReference type="EMBL" id="BQNB010017710">
    <property type="protein sequence ID" value="GJT66384.1"/>
    <property type="molecule type" value="Genomic_DNA"/>
</dbReference>
<dbReference type="PROSITE" id="PS50158">
    <property type="entry name" value="ZF_CCHC"/>
    <property type="match status" value="1"/>
</dbReference>
<protein>
    <submittedName>
        <fullName evidence="4">Reverse transcriptase domain-containing protein</fullName>
    </submittedName>
</protein>
<name>A0ABQ5FT34_9ASTR</name>
<dbReference type="Gene3D" id="3.30.70.270">
    <property type="match status" value="2"/>
</dbReference>
<dbReference type="InterPro" id="IPR012337">
    <property type="entry name" value="RNaseH-like_sf"/>
</dbReference>
<dbReference type="InterPro" id="IPR050951">
    <property type="entry name" value="Retrovirus_Pol_polyprotein"/>
</dbReference>
<reference evidence="4" key="1">
    <citation type="journal article" date="2022" name="Int. J. Mol. Sci.">
        <title>Draft Genome of Tanacetum Coccineum: Genomic Comparison of Closely Related Tanacetum-Family Plants.</title>
        <authorList>
            <person name="Yamashiro T."/>
            <person name="Shiraishi A."/>
            <person name="Nakayama K."/>
            <person name="Satake H."/>
        </authorList>
    </citation>
    <scope>NUCLEOTIDE SEQUENCE</scope>
</reference>
<dbReference type="Proteomes" id="UP001151760">
    <property type="component" value="Unassembled WGS sequence"/>
</dbReference>
<dbReference type="PANTHER" id="PTHR37984">
    <property type="entry name" value="PROTEIN CBG26694"/>
    <property type="match status" value="1"/>
</dbReference>